<feature type="chain" id="PRO_5040314764" evidence="7">
    <location>
        <begin position="19"/>
        <end position="188"/>
    </location>
</feature>
<dbReference type="Gene3D" id="3.40.50.200">
    <property type="entry name" value="Peptidase S8/S53 domain"/>
    <property type="match status" value="1"/>
</dbReference>
<accession>A0A9Q0WP97</accession>
<dbReference type="FunFam" id="3.30.70.80:FF:000002">
    <property type="entry name" value="Subtilisin-like protease SBT5.3"/>
    <property type="match status" value="1"/>
</dbReference>
<evidence type="ECO:0000256" key="6">
    <source>
        <dbReference type="ARBA" id="ARBA00022825"/>
    </source>
</evidence>
<comment type="subcellular location">
    <subcellularLocation>
        <location evidence="1">Secreted</location>
    </subcellularLocation>
</comment>
<evidence type="ECO:0000256" key="1">
    <source>
        <dbReference type="ARBA" id="ARBA00004613"/>
    </source>
</evidence>
<dbReference type="EMBL" id="JAPFFK010000003">
    <property type="protein sequence ID" value="KAJ6770046.1"/>
    <property type="molecule type" value="Genomic_DNA"/>
</dbReference>
<evidence type="ECO:0000256" key="5">
    <source>
        <dbReference type="ARBA" id="ARBA00022801"/>
    </source>
</evidence>
<feature type="signal peptide" evidence="7">
    <location>
        <begin position="1"/>
        <end position="18"/>
    </location>
</feature>
<reference evidence="9" key="1">
    <citation type="submission" date="2022-11" db="EMBL/GenBank/DDBJ databases">
        <authorList>
            <person name="Hyden B.L."/>
            <person name="Feng K."/>
            <person name="Yates T."/>
            <person name="Jawdy S."/>
            <person name="Smart L.B."/>
            <person name="Muchero W."/>
        </authorList>
    </citation>
    <scope>NUCLEOTIDE SEQUENCE</scope>
    <source>
        <tissue evidence="9">Shoot tip</tissue>
    </source>
</reference>
<dbReference type="GO" id="GO:0004252">
    <property type="term" value="F:serine-type endopeptidase activity"/>
    <property type="evidence" value="ECO:0007669"/>
    <property type="project" value="InterPro"/>
</dbReference>
<dbReference type="OrthoDB" id="206201at2759"/>
<dbReference type="InterPro" id="IPR010259">
    <property type="entry name" value="S8pro/Inhibitor_I9"/>
</dbReference>
<dbReference type="PANTHER" id="PTHR10795">
    <property type="entry name" value="PROPROTEIN CONVERTASE SUBTILISIN/KEXIN"/>
    <property type="match status" value="1"/>
</dbReference>
<dbReference type="InterPro" id="IPR036852">
    <property type="entry name" value="Peptidase_S8/S53_dom_sf"/>
</dbReference>
<evidence type="ECO:0000256" key="7">
    <source>
        <dbReference type="SAM" id="SignalP"/>
    </source>
</evidence>
<evidence type="ECO:0000256" key="2">
    <source>
        <dbReference type="ARBA" id="ARBA00011073"/>
    </source>
</evidence>
<feature type="domain" description="Inhibitor I9" evidence="8">
    <location>
        <begin position="23"/>
        <end position="101"/>
    </location>
</feature>
<keyword evidence="4 7" id="KW-0732">Signal</keyword>
<comment type="similarity">
    <text evidence="2">Belongs to the peptidase S8 family.</text>
</comment>
<dbReference type="InterPro" id="IPR037045">
    <property type="entry name" value="S8pro/Inhibitor_I9_sf"/>
</dbReference>
<dbReference type="Proteomes" id="UP001151532">
    <property type="component" value="Chromosome 11"/>
</dbReference>
<protein>
    <submittedName>
        <fullName evidence="9">SUBTILISIN-LIKE PROTEASE SBT5.6</fullName>
    </submittedName>
</protein>
<name>A0A9Q0WP97_SALPP</name>
<dbReference type="SUPFAM" id="SSF52743">
    <property type="entry name" value="Subtilisin-like"/>
    <property type="match status" value="1"/>
</dbReference>
<keyword evidence="3 9" id="KW-0645">Protease</keyword>
<comment type="caution">
    <text evidence="9">The sequence shown here is derived from an EMBL/GenBank/DDBJ whole genome shotgun (WGS) entry which is preliminary data.</text>
</comment>
<dbReference type="PROSITE" id="PS51257">
    <property type="entry name" value="PROKAR_LIPOPROTEIN"/>
    <property type="match status" value="1"/>
</dbReference>
<evidence type="ECO:0000256" key="3">
    <source>
        <dbReference type="ARBA" id="ARBA00022670"/>
    </source>
</evidence>
<gene>
    <name evidence="9" type="ORF">OIU79_020824</name>
</gene>
<dbReference type="GO" id="GO:0006508">
    <property type="term" value="P:proteolysis"/>
    <property type="evidence" value="ECO:0007669"/>
    <property type="project" value="UniProtKB-KW"/>
</dbReference>
<keyword evidence="6" id="KW-0720">Serine protease</keyword>
<sequence>MKKLPILFLFLLPLLASCVEKQVYIVYFGEHKGDKSLHEIEEFHHSYLYGVKQTEEEAKASLLYSYKHSINGFSALLTPDEASKLSELKEVVSVFKSNPRKYSVQTTRSWRFVGLEEEGHNINHGFGESRSDILKRAGYGRKVIVGLIDSGVWPESSSFRDEGMGPIPGSWKGICQNGPDFNSSHCNK</sequence>
<reference evidence="9" key="2">
    <citation type="journal article" date="2023" name="Int. J. Mol. Sci.">
        <title>De Novo Assembly and Annotation of 11 Diverse Shrub Willow (Salix) Genomes Reveals Novel Gene Organization in Sex-Linked Regions.</title>
        <authorList>
            <person name="Hyden B."/>
            <person name="Feng K."/>
            <person name="Yates T.B."/>
            <person name="Jawdy S."/>
            <person name="Cereghino C."/>
            <person name="Smart L.B."/>
            <person name="Muchero W."/>
        </authorList>
    </citation>
    <scope>NUCLEOTIDE SEQUENCE</scope>
    <source>
        <tissue evidence="9">Shoot tip</tissue>
    </source>
</reference>
<organism evidence="9 10">
    <name type="scientific">Salix purpurea</name>
    <name type="common">Purple osier willow</name>
    <dbReference type="NCBI Taxonomy" id="77065"/>
    <lineage>
        <taxon>Eukaryota</taxon>
        <taxon>Viridiplantae</taxon>
        <taxon>Streptophyta</taxon>
        <taxon>Embryophyta</taxon>
        <taxon>Tracheophyta</taxon>
        <taxon>Spermatophyta</taxon>
        <taxon>Magnoliopsida</taxon>
        <taxon>eudicotyledons</taxon>
        <taxon>Gunneridae</taxon>
        <taxon>Pentapetalae</taxon>
        <taxon>rosids</taxon>
        <taxon>fabids</taxon>
        <taxon>Malpighiales</taxon>
        <taxon>Salicaceae</taxon>
        <taxon>Saliceae</taxon>
        <taxon>Salix</taxon>
    </lineage>
</organism>
<proteinExistence type="inferred from homology"/>
<keyword evidence="10" id="KW-1185">Reference proteome</keyword>
<dbReference type="GO" id="GO:0005576">
    <property type="term" value="C:extracellular region"/>
    <property type="evidence" value="ECO:0007669"/>
    <property type="project" value="UniProtKB-SubCell"/>
</dbReference>
<evidence type="ECO:0000256" key="4">
    <source>
        <dbReference type="ARBA" id="ARBA00022729"/>
    </source>
</evidence>
<dbReference type="InterPro" id="IPR045051">
    <property type="entry name" value="SBT"/>
</dbReference>
<evidence type="ECO:0000259" key="8">
    <source>
        <dbReference type="Pfam" id="PF05922"/>
    </source>
</evidence>
<dbReference type="Pfam" id="PF05922">
    <property type="entry name" value="Inhibitor_I9"/>
    <property type="match status" value="1"/>
</dbReference>
<dbReference type="Gene3D" id="3.30.70.80">
    <property type="entry name" value="Peptidase S8 propeptide/proteinase inhibitor I9"/>
    <property type="match status" value="1"/>
</dbReference>
<evidence type="ECO:0000313" key="9">
    <source>
        <dbReference type="EMBL" id="KAJ6770046.1"/>
    </source>
</evidence>
<keyword evidence="5" id="KW-0378">Hydrolase</keyword>
<evidence type="ECO:0000313" key="10">
    <source>
        <dbReference type="Proteomes" id="UP001151532"/>
    </source>
</evidence>
<dbReference type="AlphaFoldDB" id="A0A9Q0WP97"/>